<organism evidence="1 2">
    <name type="scientific">Roseobacter cerasinus</name>
    <dbReference type="NCBI Taxonomy" id="2602289"/>
    <lineage>
        <taxon>Bacteria</taxon>
        <taxon>Pseudomonadati</taxon>
        <taxon>Pseudomonadota</taxon>
        <taxon>Alphaproteobacteria</taxon>
        <taxon>Rhodobacterales</taxon>
        <taxon>Roseobacteraceae</taxon>
        <taxon>Roseobacter</taxon>
    </lineage>
</organism>
<dbReference type="InterPro" id="IPR029058">
    <property type="entry name" value="AB_hydrolase_fold"/>
</dbReference>
<accession>A0A640VKA1</accession>
<dbReference type="Gene3D" id="3.40.50.1820">
    <property type="entry name" value="alpha/beta hydrolase"/>
    <property type="match status" value="1"/>
</dbReference>
<keyword evidence="2" id="KW-1185">Reference proteome</keyword>
<comment type="caution">
    <text evidence="1">The sequence shown here is derived from an EMBL/GenBank/DDBJ whole genome shotgun (WGS) entry which is preliminary data.</text>
</comment>
<reference evidence="1 2" key="1">
    <citation type="submission" date="2019-12" db="EMBL/GenBank/DDBJ databases">
        <title>Roseobacter cerasinus sp. nov., isolated from seawater around aquaculture.</title>
        <authorList>
            <person name="Muramatsu S."/>
            <person name="Takabe Y."/>
            <person name="Mori K."/>
            <person name="Takaichi S."/>
            <person name="Hanada S."/>
        </authorList>
    </citation>
    <scope>NUCLEOTIDE SEQUENCE [LARGE SCALE GENOMIC DNA]</scope>
    <source>
        <strain evidence="1 2">AI77</strain>
    </source>
</reference>
<dbReference type="RefSeq" id="WP_159974608.1">
    <property type="nucleotide sequence ID" value="NZ_BLIV01000001.1"/>
</dbReference>
<dbReference type="OrthoDB" id="7303283at2"/>
<dbReference type="EMBL" id="BLIV01000001">
    <property type="protein sequence ID" value="GFE48743.1"/>
    <property type="molecule type" value="Genomic_DNA"/>
</dbReference>
<protein>
    <submittedName>
        <fullName evidence="1">Uncharacterized protein</fullName>
    </submittedName>
</protein>
<name>A0A640VKA1_9RHOB</name>
<dbReference type="Proteomes" id="UP000436522">
    <property type="component" value="Unassembled WGS sequence"/>
</dbReference>
<sequence length="347" mass="37833">MPLLRMNATDQGLHLHHTGADALSQIAEVSQRTGGPAIVMIHGFKYDPHADRHCPQRKLFGAQGANWPHALGFDQSKAGEGLGIALGWSARGPLRQVHRRATRLGLTLAELVGTLKANHPARPVHVIAHSLGSEIALAALEHLPPRAVDRILLLTGASFCGFADDMLATPAGRTAEVFNITSRENDVFDLAFETLVRAQRQGDRALGQGLSRPNALNIQLDCDRSLAALAQFGTPITTPKRQICHWSSYTRPGAMSFYAKLLRQPEAYCFRELQGALPDDQDPRWSRLGLGCPNVDICHVATESLAAVTLRLRHKATLFKRAFSKRDPDEPAFLTSACIRSDATTPS</sequence>
<dbReference type="AlphaFoldDB" id="A0A640VKA1"/>
<gene>
    <name evidence="1" type="ORF">So717_04960</name>
</gene>
<evidence type="ECO:0000313" key="2">
    <source>
        <dbReference type="Proteomes" id="UP000436522"/>
    </source>
</evidence>
<proteinExistence type="predicted"/>
<evidence type="ECO:0000313" key="1">
    <source>
        <dbReference type="EMBL" id="GFE48743.1"/>
    </source>
</evidence>
<dbReference type="SUPFAM" id="SSF53474">
    <property type="entry name" value="alpha/beta-Hydrolases"/>
    <property type="match status" value="1"/>
</dbReference>